<keyword evidence="1" id="KW-0472">Membrane</keyword>
<protein>
    <submittedName>
        <fullName evidence="2">Uncharacterized protein</fullName>
    </submittedName>
</protein>
<feature type="transmembrane region" description="Helical" evidence="1">
    <location>
        <begin position="16"/>
        <end position="37"/>
    </location>
</feature>
<proteinExistence type="predicted"/>
<dbReference type="Proteomes" id="UP001595798">
    <property type="component" value="Unassembled WGS sequence"/>
</dbReference>
<evidence type="ECO:0000313" key="2">
    <source>
        <dbReference type="EMBL" id="MFC4261182.1"/>
    </source>
</evidence>
<accession>A0ABV8QNK0</accession>
<gene>
    <name evidence="2" type="ORF">ACFOZ5_19345</name>
</gene>
<keyword evidence="1" id="KW-1133">Transmembrane helix</keyword>
<keyword evidence="3" id="KW-1185">Reference proteome</keyword>
<comment type="caution">
    <text evidence="2">The sequence shown here is derived from an EMBL/GenBank/DDBJ whole genome shotgun (WGS) entry which is preliminary data.</text>
</comment>
<keyword evidence="1" id="KW-0812">Transmembrane</keyword>
<reference evidence="3" key="1">
    <citation type="journal article" date="2019" name="Int. J. Syst. Evol. Microbiol.">
        <title>The Global Catalogue of Microorganisms (GCM) 10K type strain sequencing project: providing services to taxonomists for standard genome sequencing and annotation.</title>
        <authorList>
            <consortium name="The Broad Institute Genomics Platform"/>
            <consortium name="The Broad Institute Genome Sequencing Center for Infectious Disease"/>
            <person name="Wu L."/>
            <person name="Ma J."/>
        </authorList>
    </citation>
    <scope>NUCLEOTIDE SEQUENCE [LARGE SCALE GENOMIC DNA]</scope>
    <source>
        <strain evidence="3">CECT 7297</strain>
    </source>
</reference>
<name>A0ABV8QNK0_9GAMM</name>
<sequence>MSNEVTTPSKSSNKGIIAAVAVVVILAILYFVVTGVVNSKVEAKVVEAIETIEQESDGDAIITYGSVNSSPFSNSATLSGVQVSSKEEGDIFKADSITVVMDGYSENERLPDTFSIAVENLLILNEEVLAEMSTFADIDYREHPMDFEFGYDFSDSNNKLATNLNWSTEGLSNFSHELTVSEVAGSWEAIQTAYQENQGNTEFSPAQRRALESELQNVHFNSTMARYENDGEVELILDAIARNNGVSADDLKAQILAGIDQQLGDSDVASEIRAFIDNPEQLSVSIEPEEPLSVEELTQVSMMLMMGATAEATKTLGLTVDAN</sequence>
<evidence type="ECO:0000256" key="1">
    <source>
        <dbReference type="SAM" id="Phobius"/>
    </source>
</evidence>
<organism evidence="2 3">
    <name type="scientific">Marinobacter lacisalsi</name>
    <dbReference type="NCBI Taxonomy" id="475979"/>
    <lineage>
        <taxon>Bacteria</taxon>
        <taxon>Pseudomonadati</taxon>
        <taxon>Pseudomonadota</taxon>
        <taxon>Gammaproteobacteria</taxon>
        <taxon>Pseudomonadales</taxon>
        <taxon>Marinobacteraceae</taxon>
        <taxon>Marinobacter</taxon>
    </lineage>
</organism>
<dbReference type="EMBL" id="JBHSDI010000064">
    <property type="protein sequence ID" value="MFC4261182.1"/>
    <property type="molecule type" value="Genomic_DNA"/>
</dbReference>
<evidence type="ECO:0000313" key="3">
    <source>
        <dbReference type="Proteomes" id="UP001595798"/>
    </source>
</evidence>
<dbReference type="RefSeq" id="WP_379890476.1">
    <property type="nucleotide sequence ID" value="NZ_JBHSDI010000064.1"/>
</dbReference>